<feature type="domain" description="Glycosyl-hydrolase family 116 catalytic region" evidence="1">
    <location>
        <begin position="503"/>
        <end position="805"/>
    </location>
</feature>
<dbReference type="PROSITE" id="PS51318">
    <property type="entry name" value="TAT"/>
    <property type="match status" value="1"/>
</dbReference>
<dbReference type="InterPro" id="IPR012341">
    <property type="entry name" value="6hp_glycosidase-like_sf"/>
</dbReference>
<feature type="domain" description="Glycosyl-hydrolase family 116 N-terminal" evidence="2">
    <location>
        <begin position="66"/>
        <end position="392"/>
    </location>
</feature>
<proteinExistence type="predicted"/>
<dbReference type="Proteomes" id="UP000539265">
    <property type="component" value="Unassembled WGS sequence"/>
</dbReference>
<name>A0A839S9H3_9SPHI</name>
<evidence type="ECO:0000259" key="2">
    <source>
        <dbReference type="Pfam" id="PF12215"/>
    </source>
</evidence>
<dbReference type="InterPro" id="IPR008928">
    <property type="entry name" value="6-hairpin_glycosidase_sf"/>
</dbReference>
<protein>
    <submittedName>
        <fullName evidence="3">Uncharacterized protein (DUF608 family)</fullName>
    </submittedName>
</protein>
<dbReference type="SUPFAM" id="SSF48208">
    <property type="entry name" value="Six-hairpin glycosidases"/>
    <property type="match status" value="1"/>
</dbReference>
<dbReference type="InterPro" id="IPR006311">
    <property type="entry name" value="TAT_signal"/>
</dbReference>
<dbReference type="GO" id="GO:0004553">
    <property type="term" value="F:hydrolase activity, hydrolyzing O-glycosyl compounds"/>
    <property type="evidence" value="ECO:0007669"/>
    <property type="project" value="InterPro"/>
</dbReference>
<dbReference type="InterPro" id="IPR006775">
    <property type="entry name" value="GH116_catalytic"/>
</dbReference>
<dbReference type="AlphaFoldDB" id="A0A839S9H3"/>
<comment type="caution">
    <text evidence="3">The sequence shown here is derived from an EMBL/GenBank/DDBJ whole genome shotgun (WGS) entry which is preliminary data.</text>
</comment>
<dbReference type="PANTHER" id="PTHR12654">
    <property type="entry name" value="BILE ACID BETA-GLUCOSIDASE-RELATED"/>
    <property type="match status" value="1"/>
</dbReference>
<evidence type="ECO:0000259" key="1">
    <source>
        <dbReference type="Pfam" id="PF04685"/>
    </source>
</evidence>
<dbReference type="InterPro" id="IPR024462">
    <property type="entry name" value="GH116_N"/>
</dbReference>
<gene>
    <name evidence="3" type="ORF">FHS11_000886</name>
</gene>
<dbReference type="PANTHER" id="PTHR12654:SF0">
    <property type="entry name" value="NON-LYSOSOMAL GLUCOSYLCERAMIDASE"/>
    <property type="match status" value="1"/>
</dbReference>
<dbReference type="Pfam" id="PF04685">
    <property type="entry name" value="DUF608"/>
    <property type="match status" value="1"/>
</dbReference>
<reference evidence="3" key="1">
    <citation type="submission" date="2020-08" db="EMBL/GenBank/DDBJ databases">
        <title>Genomic Encyclopedia of Type Strains, Phase III (KMG-III): the genomes of soil and plant-associated and newly described type strains.</title>
        <authorList>
            <person name="Whitman W."/>
        </authorList>
    </citation>
    <scope>NUCLEOTIDE SEQUENCE [LARGE SCALE GENOMIC DNA]</scope>
    <source>
        <strain evidence="3">CECT 8628</strain>
    </source>
</reference>
<evidence type="ECO:0000313" key="4">
    <source>
        <dbReference type="Proteomes" id="UP000539265"/>
    </source>
</evidence>
<dbReference type="InterPro" id="IPR052566">
    <property type="entry name" value="Non-lysos_glucosylceramidase"/>
</dbReference>
<accession>A0A839S9H3</accession>
<sequence>MKNKSDRRDFLKNIGVGSAAAILPLRKLGIADPPKLNREEAASSGEQAAKHSYNSAYTGQHLSRVAFPIGGLGAGMFCLEGSGAISHVSVKNTPDIFNEPGLFAAVSVKGITNGAKLLEGPVPDWKKFGLKEAANGLGGATTGLPHFHHASFKARFPFAYINITDNDLPLKVQLTGWSPFIPTDEDNSGLPVGAIEYKFSNTGKNPLEAIFSFNTKNFLTVDSGKNAIRPIQNGFILTEAGTNEKPFRTDFAIFTDEGDTLVDHCWFRGGWWDPITMAWNEIKSGKYKSNPPVEKDAPGASLYVPFKLLPGKEKTIKVMFAWYTPDSEQTYGQMGTRKENCDPATGCCNTPEDLAIDKYDKGFSGKFYKPWYSSKFANIEEVSAYWLKSYTELREKSTLFKDAFFSSTLPPEVMEAVASNLSILKSPTVMRQFDGRLWSFEGCGDNWGCCHGSCTHVWNYAQAVPHLFPALERSLRHTEFCENQDANGHQTFRANLPIQPTKHDFHAAADGQLGGIMKVYREWRICGDHTWLKKMYPMVKTSMDYCISTWDPRHRGAIEEPHHNTYDIEFWGGDGMHTSFYCGALNAMIAMGKTLNKDIREYEQLSAKAKKLLETELYDGEYFIQEIAYKGLNAKDPAKAQSFGGEYSKEAQELLQKEGPKYQYGKGCLSDGILGAWIGRMCGVEETIDPQKIKSHLLAVYKYNLKKNLSEHANPQRPTYALGDEGGLLLCTWPKGGKLSLPFVYSDEVWTGIEHQVASHLMLMGYVKEGLEIVRASRDRYDGRIRNPFNEYECGSWYARALSSYGYLQALTGVRYDAVDKTLHVDSKIGDFTSFLSTETGFGTVSLHRGKASYKIVYGHIDIQKTMVSGRLV</sequence>
<evidence type="ECO:0000313" key="3">
    <source>
        <dbReference type="EMBL" id="MBB3054476.1"/>
    </source>
</evidence>
<dbReference type="Pfam" id="PF12215">
    <property type="entry name" value="Glyco_hydr_116N"/>
    <property type="match status" value="1"/>
</dbReference>
<dbReference type="OrthoDB" id="1007311at2"/>
<dbReference type="GO" id="GO:0005975">
    <property type="term" value="P:carbohydrate metabolic process"/>
    <property type="evidence" value="ECO:0007669"/>
    <property type="project" value="InterPro"/>
</dbReference>
<dbReference type="EMBL" id="JACHWX010000002">
    <property type="protein sequence ID" value="MBB3054476.1"/>
    <property type="molecule type" value="Genomic_DNA"/>
</dbReference>
<organism evidence="3 4">
    <name type="scientific">Mucilaginibacter gotjawali</name>
    <dbReference type="NCBI Taxonomy" id="1550579"/>
    <lineage>
        <taxon>Bacteria</taxon>
        <taxon>Pseudomonadati</taxon>
        <taxon>Bacteroidota</taxon>
        <taxon>Sphingobacteriia</taxon>
        <taxon>Sphingobacteriales</taxon>
        <taxon>Sphingobacteriaceae</taxon>
        <taxon>Mucilaginibacter</taxon>
    </lineage>
</organism>
<dbReference type="Gene3D" id="1.50.10.10">
    <property type="match status" value="1"/>
</dbReference>
<keyword evidence="4" id="KW-1185">Reference proteome</keyword>
<dbReference type="RefSeq" id="WP_096356889.1">
    <property type="nucleotide sequence ID" value="NZ_AP017313.1"/>
</dbReference>